<evidence type="ECO:0000313" key="3">
    <source>
        <dbReference type="Proteomes" id="UP000260983"/>
    </source>
</evidence>
<accession>A0A3E5BCQ4</accession>
<proteinExistence type="predicted"/>
<dbReference type="SUPFAM" id="SSF53448">
    <property type="entry name" value="Nucleotide-diphospho-sugar transferases"/>
    <property type="match status" value="1"/>
</dbReference>
<dbReference type="InterPro" id="IPR029044">
    <property type="entry name" value="Nucleotide-diphossugar_trans"/>
</dbReference>
<reference evidence="2 3" key="1">
    <citation type="submission" date="2018-08" db="EMBL/GenBank/DDBJ databases">
        <title>A genome reference for cultivated species of the human gut microbiota.</title>
        <authorList>
            <person name="Zou Y."/>
            <person name="Xue W."/>
            <person name="Luo G."/>
        </authorList>
    </citation>
    <scope>NUCLEOTIDE SEQUENCE [LARGE SCALE GENOMIC DNA]</scope>
    <source>
        <strain evidence="2 3">OM05-15BH</strain>
    </source>
</reference>
<organism evidence="2 3">
    <name type="scientific">Bacteroides oleiciplenus</name>
    <dbReference type="NCBI Taxonomy" id="626931"/>
    <lineage>
        <taxon>Bacteria</taxon>
        <taxon>Pseudomonadati</taxon>
        <taxon>Bacteroidota</taxon>
        <taxon>Bacteroidia</taxon>
        <taxon>Bacteroidales</taxon>
        <taxon>Bacteroidaceae</taxon>
        <taxon>Bacteroides</taxon>
    </lineage>
</organism>
<dbReference type="InterPro" id="IPR050834">
    <property type="entry name" value="Glycosyltransf_2"/>
</dbReference>
<dbReference type="EMBL" id="QSUL01000007">
    <property type="protein sequence ID" value="RGN35189.1"/>
    <property type="molecule type" value="Genomic_DNA"/>
</dbReference>
<protein>
    <submittedName>
        <fullName evidence="2">Glycosyltransferase</fullName>
    </submittedName>
</protein>
<gene>
    <name evidence="2" type="ORF">DXB65_11155</name>
</gene>
<name>A0A3E5BCQ4_9BACE</name>
<evidence type="ECO:0000259" key="1">
    <source>
        <dbReference type="Pfam" id="PF00535"/>
    </source>
</evidence>
<dbReference type="Proteomes" id="UP000260983">
    <property type="component" value="Unassembled WGS sequence"/>
</dbReference>
<dbReference type="PANTHER" id="PTHR43685">
    <property type="entry name" value="GLYCOSYLTRANSFERASE"/>
    <property type="match status" value="1"/>
</dbReference>
<dbReference type="GO" id="GO:0016740">
    <property type="term" value="F:transferase activity"/>
    <property type="evidence" value="ECO:0007669"/>
    <property type="project" value="UniProtKB-KW"/>
</dbReference>
<keyword evidence="2" id="KW-0808">Transferase</keyword>
<dbReference type="PANTHER" id="PTHR43685:SF2">
    <property type="entry name" value="GLYCOSYLTRANSFERASE 2-LIKE DOMAIN-CONTAINING PROTEIN"/>
    <property type="match status" value="1"/>
</dbReference>
<dbReference type="AlphaFoldDB" id="A0A3E5BCQ4"/>
<dbReference type="Gene3D" id="3.90.550.10">
    <property type="entry name" value="Spore Coat Polysaccharide Biosynthesis Protein SpsA, Chain A"/>
    <property type="match status" value="1"/>
</dbReference>
<comment type="caution">
    <text evidence="2">The sequence shown here is derived from an EMBL/GenBank/DDBJ whole genome shotgun (WGS) entry which is preliminary data.</text>
</comment>
<dbReference type="Pfam" id="PF00535">
    <property type="entry name" value="Glycos_transf_2"/>
    <property type="match status" value="1"/>
</dbReference>
<feature type="domain" description="Glycosyltransferase 2-like" evidence="1">
    <location>
        <begin position="6"/>
        <end position="109"/>
    </location>
</feature>
<dbReference type="InterPro" id="IPR001173">
    <property type="entry name" value="Glyco_trans_2-like"/>
</dbReference>
<evidence type="ECO:0000313" key="2">
    <source>
        <dbReference type="EMBL" id="RGN35189.1"/>
    </source>
</evidence>
<dbReference type="RefSeq" id="WP_117724269.1">
    <property type="nucleotide sequence ID" value="NZ_QSUL01000007.1"/>
</dbReference>
<sequence length="287" mass="33208">MKIAAIIVTYNRLGLLQRCYNALLDQSDENFIIVVVNNGSTDGTKEWLDIPKDRLIAIHQNNEGGAGGFYSGMKFAYEAGYDWMWLMDDDGVPEKKQLQELIYVSEANSFLFSNALVCDIEAPLSLSFGLSENIVNVKDVEGQKWIKNLINPFNGTLIHRKVIDKIGLIKKEMYIWGDEAEYTLRAITNGINVYTVCSAIHFHPKNKGKKEKVFPYLLSYNVIIKPKSLSYAYYRNMGFINKKYHTTRSHLFVLTCYSIYFLRKMEISELCKFYKYYFRGVRNDYSS</sequence>